<organism evidence="1">
    <name type="scientific">Rhizophora mucronata</name>
    <name type="common">Asiatic mangrove</name>
    <dbReference type="NCBI Taxonomy" id="61149"/>
    <lineage>
        <taxon>Eukaryota</taxon>
        <taxon>Viridiplantae</taxon>
        <taxon>Streptophyta</taxon>
        <taxon>Embryophyta</taxon>
        <taxon>Tracheophyta</taxon>
        <taxon>Spermatophyta</taxon>
        <taxon>Magnoliopsida</taxon>
        <taxon>eudicotyledons</taxon>
        <taxon>Gunneridae</taxon>
        <taxon>Pentapetalae</taxon>
        <taxon>rosids</taxon>
        <taxon>fabids</taxon>
        <taxon>Malpighiales</taxon>
        <taxon>Rhizophoraceae</taxon>
        <taxon>Rhizophora</taxon>
    </lineage>
</organism>
<accession>A0A2P2L7H3</accession>
<protein>
    <submittedName>
        <fullName evidence="1">Uncharacterized protein</fullName>
    </submittedName>
</protein>
<proteinExistence type="predicted"/>
<name>A0A2P2L7H3_RHIMU</name>
<sequence>MLFFFFPLFLSLPLSFISKNVPLTRLWLSD</sequence>
<reference evidence="1" key="1">
    <citation type="submission" date="2018-02" db="EMBL/GenBank/DDBJ databases">
        <title>Rhizophora mucronata_Transcriptome.</title>
        <authorList>
            <person name="Meera S.P."/>
            <person name="Sreeshan A."/>
            <person name="Augustine A."/>
        </authorList>
    </citation>
    <scope>NUCLEOTIDE SEQUENCE</scope>
    <source>
        <tissue evidence="1">Leaf</tissue>
    </source>
</reference>
<dbReference type="AlphaFoldDB" id="A0A2P2L7H3"/>
<dbReference type="EMBL" id="GGEC01033401">
    <property type="protein sequence ID" value="MBX13885.1"/>
    <property type="molecule type" value="Transcribed_RNA"/>
</dbReference>
<evidence type="ECO:0000313" key="1">
    <source>
        <dbReference type="EMBL" id="MBX13885.1"/>
    </source>
</evidence>